<feature type="transmembrane region" description="Helical" evidence="5">
    <location>
        <begin position="105"/>
        <end position="128"/>
    </location>
</feature>
<feature type="transmembrane region" description="Helical" evidence="5">
    <location>
        <begin position="181"/>
        <end position="207"/>
    </location>
</feature>
<proteinExistence type="predicted"/>
<dbReference type="GO" id="GO:0005886">
    <property type="term" value="C:plasma membrane"/>
    <property type="evidence" value="ECO:0007669"/>
    <property type="project" value="InterPro"/>
</dbReference>
<dbReference type="PANTHER" id="PTHR28013:SF3">
    <property type="entry name" value="PROTEIN DCV1-RELATED"/>
    <property type="match status" value="1"/>
</dbReference>
<dbReference type="GO" id="GO:0035838">
    <property type="term" value="C:growing cell tip"/>
    <property type="evidence" value="ECO:0007669"/>
    <property type="project" value="TreeGrafter"/>
</dbReference>
<dbReference type="Proteomes" id="UP000649328">
    <property type="component" value="Unassembled WGS sequence"/>
</dbReference>
<evidence type="ECO:0000256" key="2">
    <source>
        <dbReference type="ARBA" id="ARBA00022692"/>
    </source>
</evidence>
<name>A0A8H7GXB7_9ASCO</name>
<organism evidence="6 7">
    <name type="scientific">Metschnikowia pulcherrima</name>
    <dbReference type="NCBI Taxonomy" id="27326"/>
    <lineage>
        <taxon>Eukaryota</taxon>
        <taxon>Fungi</taxon>
        <taxon>Dikarya</taxon>
        <taxon>Ascomycota</taxon>
        <taxon>Saccharomycotina</taxon>
        <taxon>Pichiomycetes</taxon>
        <taxon>Metschnikowiaceae</taxon>
        <taxon>Metschnikowia</taxon>
    </lineage>
</organism>
<evidence type="ECO:0000256" key="1">
    <source>
        <dbReference type="ARBA" id="ARBA00004141"/>
    </source>
</evidence>
<keyword evidence="4 5" id="KW-0472">Membrane</keyword>
<keyword evidence="7" id="KW-1185">Reference proteome</keyword>
<dbReference type="EMBL" id="JACBPP010000002">
    <property type="protein sequence ID" value="KAF8004279.1"/>
    <property type="molecule type" value="Genomic_DNA"/>
</dbReference>
<gene>
    <name evidence="6" type="ORF">HF325_001727</name>
</gene>
<sequence>MHSGIFFIGILSLICWGIQLLPVISVPITGKKTNYNLSLSQYNNVSFGVFGVCDYVRDTCTSPRIGYSDDASIVYPTAFLESGSLASLTQVQLPSNVTHLISKLLVLHVVAFGFTCLLLLQSWSLLLADTLHKKGSHLSRLSNALQGLRRRVRGSKQSDSKLNDAIIDTKREARKHDYRQLTLMFIFATLSFLLSLLAFLADFLLFVPKLGPLGWIQMLPVLIMAIIASLSCFLKRSIQSRKHLHDSTYLADDMRAKNAVFVEWDDDLLSEGDVFIYSNGFTNEGKNEEQDISALIRSSISNERTYSELELQSFVSERASNDSHLRFDLQRSPPQIDSNLISMLSDH</sequence>
<dbReference type="InterPro" id="IPR009571">
    <property type="entry name" value="SUR7/Rim9-like_fungi"/>
</dbReference>
<evidence type="ECO:0000256" key="5">
    <source>
        <dbReference type="SAM" id="Phobius"/>
    </source>
</evidence>
<dbReference type="PANTHER" id="PTHR28013">
    <property type="entry name" value="PROTEIN DCV1-RELATED"/>
    <property type="match status" value="1"/>
</dbReference>
<dbReference type="Pfam" id="PF06687">
    <property type="entry name" value="SUR7"/>
    <property type="match status" value="1"/>
</dbReference>
<keyword evidence="2 5" id="KW-0812">Transmembrane</keyword>
<dbReference type="InterPro" id="IPR051380">
    <property type="entry name" value="pH-response_reg_palI/RIM9"/>
</dbReference>
<comment type="subcellular location">
    <subcellularLocation>
        <location evidence="1">Membrane</location>
        <topology evidence="1">Multi-pass membrane protein</topology>
    </subcellularLocation>
</comment>
<accession>A0A8H7GXB7</accession>
<dbReference type="AlphaFoldDB" id="A0A8H7GXB7"/>
<dbReference type="GO" id="GO:0032153">
    <property type="term" value="C:cell division site"/>
    <property type="evidence" value="ECO:0007669"/>
    <property type="project" value="TreeGrafter"/>
</dbReference>
<feature type="transmembrane region" description="Helical" evidence="5">
    <location>
        <begin position="5"/>
        <end position="28"/>
    </location>
</feature>
<evidence type="ECO:0008006" key="8">
    <source>
        <dbReference type="Google" id="ProtNLM"/>
    </source>
</evidence>
<evidence type="ECO:0000256" key="3">
    <source>
        <dbReference type="ARBA" id="ARBA00022989"/>
    </source>
</evidence>
<protein>
    <recommendedName>
        <fullName evidence="8">Pali-domain-containing protein</fullName>
    </recommendedName>
</protein>
<keyword evidence="3 5" id="KW-1133">Transmembrane helix</keyword>
<feature type="transmembrane region" description="Helical" evidence="5">
    <location>
        <begin position="213"/>
        <end position="234"/>
    </location>
</feature>
<evidence type="ECO:0000313" key="6">
    <source>
        <dbReference type="EMBL" id="KAF8004279.1"/>
    </source>
</evidence>
<reference evidence="6" key="1">
    <citation type="submission" date="2020-10" db="EMBL/GenBank/DDBJ databases">
        <title>The Whole-Genome Sequence of Metschnikowia persimmonesis, a Novel Endophytic Yeast Species Isolated from Medicinal Plant Diospyros kaki Thumb.</title>
        <authorList>
            <person name="Rahmat E."/>
            <person name="Kang Y."/>
        </authorList>
    </citation>
    <scope>NUCLEOTIDE SEQUENCE</scope>
    <source>
        <strain evidence="6">KIOM G15050</strain>
    </source>
</reference>
<evidence type="ECO:0000256" key="4">
    <source>
        <dbReference type="ARBA" id="ARBA00023136"/>
    </source>
</evidence>
<dbReference type="OrthoDB" id="2354757at2759"/>
<evidence type="ECO:0000313" key="7">
    <source>
        <dbReference type="Proteomes" id="UP000649328"/>
    </source>
</evidence>
<comment type="caution">
    <text evidence="6">The sequence shown here is derived from an EMBL/GenBank/DDBJ whole genome shotgun (WGS) entry which is preliminary data.</text>
</comment>